<dbReference type="InterPro" id="IPR012338">
    <property type="entry name" value="Beta-lactam/transpept-like"/>
</dbReference>
<gene>
    <name evidence="2" type="ORF">H8K52_16790</name>
</gene>
<comment type="caution">
    <text evidence="2">The sequence shown here is derived from an EMBL/GenBank/DDBJ whole genome shotgun (WGS) entry which is preliminary data.</text>
</comment>
<keyword evidence="3" id="KW-1185">Reference proteome</keyword>
<organism evidence="2 3">
    <name type="scientific">Undibacterium seohonense</name>
    <dbReference type="NCBI Taxonomy" id="1344950"/>
    <lineage>
        <taxon>Bacteria</taxon>
        <taxon>Pseudomonadati</taxon>
        <taxon>Pseudomonadota</taxon>
        <taxon>Betaproteobacteria</taxon>
        <taxon>Burkholderiales</taxon>
        <taxon>Oxalobacteraceae</taxon>
        <taxon>Undibacterium</taxon>
    </lineage>
</organism>
<evidence type="ECO:0000313" key="2">
    <source>
        <dbReference type="EMBL" id="MBC3808999.1"/>
    </source>
</evidence>
<dbReference type="Pfam" id="PF00144">
    <property type="entry name" value="Beta-lactamase"/>
    <property type="match status" value="1"/>
</dbReference>
<sequence length="466" mass="51695">MSTLLSLNDTHKKSAAMLLFSFFALTCHEQTQAMSPPQRSTPMTQNTDQVLQQTVNHPSQALASLSVIAIKQGKVVYENQFGRRYIHPEDAAQDMLANDQTLYRMASVSKMVAAVGAMILVEQGKLDLDADISRYLGFQIRNPHFPTAPITTRMLLSHTSSLRDDAGYNFPIKVNLKSFLVPGGAHYGDGSQWDKASQESSHAPGHFFRYVNLNWGILGSVMEAVSGQRFDHFMRDQLLRPLGMAGGYNPEELSVEELANVAVLYRKKKEHDTVWNPSGPWIVQVDDYRGKAPLKRAGIDSYVLGANASLFSPQGGLRTTVRGLARLMQMLMNQGELDGVRILQPASVAQLLQVQWRYDAARKNGDNDRGMFLSWSLGFQHFTDVSAAHYGDRLVRQTPSFTGFGHLGEAYGLNSGFMFDPVTRNGMIFALGGLSADSEALFGEYSSLSPWEERILSALYAEIIKD</sequence>
<protein>
    <submittedName>
        <fullName evidence="2">Beta-lactamase family protein</fullName>
    </submittedName>
</protein>
<dbReference type="PANTHER" id="PTHR43283:SF3">
    <property type="entry name" value="BETA-LACTAMASE FAMILY PROTEIN (AFU_ORTHOLOGUE AFUA_5G07500)"/>
    <property type="match status" value="1"/>
</dbReference>
<evidence type="ECO:0000259" key="1">
    <source>
        <dbReference type="Pfam" id="PF00144"/>
    </source>
</evidence>
<dbReference type="InterPro" id="IPR050789">
    <property type="entry name" value="Diverse_Enzym_Activities"/>
</dbReference>
<dbReference type="SUPFAM" id="SSF56601">
    <property type="entry name" value="beta-lactamase/transpeptidase-like"/>
    <property type="match status" value="1"/>
</dbReference>
<accession>A0ABR6X7R7</accession>
<proteinExistence type="predicted"/>
<name>A0ABR6X7R7_9BURK</name>
<dbReference type="EMBL" id="JACOFW010000023">
    <property type="protein sequence ID" value="MBC3808999.1"/>
    <property type="molecule type" value="Genomic_DNA"/>
</dbReference>
<dbReference type="Proteomes" id="UP000648257">
    <property type="component" value="Unassembled WGS sequence"/>
</dbReference>
<feature type="domain" description="Beta-lactamase-related" evidence="1">
    <location>
        <begin position="56"/>
        <end position="429"/>
    </location>
</feature>
<reference evidence="2 3" key="1">
    <citation type="submission" date="2020-08" db="EMBL/GenBank/DDBJ databases">
        <title>Novel species isolated from subtropical streams in China.</title>
        <authorList>
            <person name="Lu H."/>
        </authorList>
    </citation>
    <scope>NUCLEOTIDE SEQUENCE [LARGE SCALE GENOMIC DNA]</scope>
    <source>
        <strain evidence="2 3">KACC 16656</strain>
    </source>
</reference>
<dbReference type="InterPro" id="IPR001466">
    <property type="entry name" value="Beta-lactam-related"/>
</dbReference>
<dbReference type="PANTHER" id="PTHR43283">
    <property type="entry name" value="BETA-LACTAMASE-RELATED"/>
    <property type="match status" value="1"/>
</dbReference>
<dbReference type="Gene3D" id="3.40.710.10">
    <property type="entry name" value="DD-peptidase/beta-lactamase superfamily"/>
    <property type="match status" value="1"/>
</dbReference>
<dbReference type="RefSeq" id="WP_186924059.1">
    <property type="nucleotide sequence ID" value="NZ_JACOFW010000023.1"/>
</dbReference>
<evidence type="ECO:0000313" key="3">
    <source>
        <dbReference type="Proteomes" id="UP000648257"/>
    </source>
</evidence>